<dbReference type="PROSITE" id="PS50052">
    <property type="entry name" value="GUANYLATE_KINASE_2"/>
    <property type="match status" value="1"/>
</dbReference>
<dbReference type="Pfam" id="PF12799">
    <property type="entry name" value="LRR_4"/>
    <property type="match status" value="1"/>
</dbReference>
<dbReference type="SUPFAM" id="SSF52540">
    <property type="entry name" value="P-loop containing nucleoside triphosphate hydrolases"/>
    <property type="match status" value="1"/>
</dbReference>
<evidence type="ECO:0000256" key="1">
    <source>
        <dbReference type="ARBA" id="ARBA00022614"/>
    </source>
</evidence>
<dbReference type="EnsemblMetazoa" id="G31144.3">
    <property type="protein sequence ID" value="G31144.3:cds"/>
    <property type="gene ID" value="G31144"/>
</dbReference>
<dbReference type="PANTHER" id="PTHR23117:SF18">
    <property type="entry name" value="LEUCINE-RICH REPEAT AND GUANYLATE KINASE DOMAIN-CONTAINING PROTEIN"/>
    <property type="match status" value="1"/>
</dbReference>
<dbReference type="Pfam" id="PF00625">
    <property type="entry name" value="Guanylate_kin"/>
    <property type="match status" value="1"/>
</dbReference>
<evidence type="ECO:0000259" key="5">
    <source>
        <dbReference type="PROSITE" id="PS50052"/>
    </source>
</evidence>
<feature type="domain" description="Guanylate kinase-like" evidence="5">
    <location>
        <begin position="386"/>
        <end position="569"/>
    </location>
</feature>
<feature type="compositionally biased region" description="Polar residues" evidence="4">
    <location>
        <begin position="594"/>
        <end position="630"/>
    </location>
</feature>
<dbReference type="GO" id="GO:0005829">
    <property type="term" value="C:cytosol"/>
    <property type="evidence" value="ECO:0007669"/>
    <property type="project" value="TreeGrafter"/>
</dbReference>
<evidence type="ECO:0000313" key="7">
    <source>
        <dbReference type="Proteomes" id="UP000005408"/>
    </source>
</evidence>
<keyword evidence="7" id="KW-1185">Reference proteome</keyword>
<dbReference type="EnsemblMetazoa" id="G31144.2">
    <property type="protein sequence ID" value="G31144.2:cds"/>
    <property type="gene ID" value="G31144"/>
</dbReference>
<keyword evidence="2" id="KW-0808">Transferase</keyword>
<proteinExistence type="predicted"/>
<dbReference type="Gene3D" id="3.40.50.300">
    <property type="entry name" value="P-loop containing nucleotide triphosphate hydrolases"/>
    <property type="match status" value="1"/>
</dbReference>
<dbReference type="Proteomes" id="UP000005408">
    <property type="component" value="Unassembled WGS sequence"/>
</dbReference>
<dbReference type="SMART" id="SM00365">
    <property type="entry name" value="LRR_SD22"/>
    <property type="match status" value="6"/>
</dbReference>
<evidence type="ECO:0000256" key="2">
    <source>
        <dbReference type="ARBA" id="ARBA00022679"/>
    </source>
</evidence>
<evidence type="ECO:0000256" key="4">
    <source>
        <dbReference type="SAM" id="MobiDB-lite"/>
    </source>
</evidence>
<name>A0A8W8M3F0_MAGGI</name>
<feature type="compositionally biased region" description="Polar residues" evidence="4">
    <location>
        <begin position="692"/>
        <end position="703"/>
    </location>
</feature>
<dbReference type="PROSITE" id="PS51450">
    <property type="entry name" value="LRR"/>
    <property type="match status" value="5"/>
</dbReference>
<dbReference type="InterPro" id="IPR025875">
    <property type="entry name" value="Leu-rich_rpt_4"/>
</dbReference>
<feature type="compositionally biased region" description="Acidic residues" evidence="4">
    <location>
        <begin position="705"/>
        <end position="716"/>
    </location>
</feature>
<dbReference type="InterPro" id="IPR001611">
    <property type="entry name" value="Leu-rich_rpt"/>
</dbReference>
<dbReference type="InterPro" id="IPR027417">
    <property type="entry name" value="P-loop_NTPase"/>
</dbReference>
<keyword evidence="1" id="KW-0433">Leucine-rich repeat</keyword>
<sequence length="793" mass="89829">MAAMDGQQAMRENEFSPVVEGNLVHTGGETHVLNFDTNVLSLDNVRVPTEMTDGAENEIVESEDEEDEDIELSPGGILDEETIGRNLSNLGRSADGSQQVFLHVQIAGFSLKDITALSNFVHLQKVELPYNELTDLSPLSSLQYMLILDVSHNKLTKLLDFMPPKNLKEANFGYNEIEEMADLSAYHYLTVLNLDHNKISKITGLEKCTRLQDLSLAHNKVERIHGLENLPLQSLNLCHNHIKKIENLETLRLLRSINLAGNNIRSLAGLEDHPLLENVDLEDNEVIDISEMKYIKESQMLRQVNLLRNPIQELPDYRLSILFRMPSLTELDRHRVEVEEKVAAVNMFNPPAEIVAARDHIMHVVYSFLQPSRILDNTLPSMETPYPMLVLVGPQGSGKKDLALKLVEEFSDYFGYCVTHTTRKPHKEETPGRDYHFVDLEKFEFDIRWGQFIQTHQYHGHWYGLQMQSIEDIAREGLACVVHMELEGVLTLKNTYFEPRYVLIMPLSPECHEKRLRERALYTESQIEDNLERAEMYQDYNRDHPGFFDMMINSDDIEESYKHLRRLVMDYLGISIPSFESEAGDIMETKDTENAPTGTQLGTRTWSRPSIPDSMSQQYTRGKTTQSPSLSGRGILEAMSLKRRHSAAKASVAGYIPPLFEQITSQYPKTAPQTVDNQVGLDVVTITEDMNRSQSAPVNNKPPQSDEDTSSDDESDSSLSMSSARKFARSPEGSVHNGKDPHLPTETMNPMELSNPRPPSVPRPTSQGQGRPGSDRHKVLPPINQKGAYMPEL</sequence>
<organism evidence="6 7">
    <name type="scientific">Magallana gigas</name>
    <name type="common">Pacific oyster</name>
    <name type="synonym">Crassostrea gigas</name>
    <dbReference type="NCBI Taxonomy" id="29159"/>
    <lineage>
        <taxon>Eukaryota</taxon>
        <taxon>Metazoa</taxon>
        <taxon>Spiralia</taxon>
        <taxon>Lophotrochozoa</taxon>
        <taxon>Mollusca</taxon>
        <taxon>Bivalvia</taxon>
        <taxon>Autobranchia</taxon>
        <taxon>Pteriomorphia</taxon>
        <taxon>Ostreida</taxon>
        <taxon>Ostreoidea</taxon>
        <taxon>Ostreidae</taxon>
        <taxon>Magallana</taxon>
    </lineage>
</organism>
<feature type="region of interest" description="Disordered" evidence="4">
    <location>
        <begin position="689"/>
        <end position="793"/>
    </location>
</feature>
<dbReference type="CDD" id="cd00071">
    <property type="entry name" value="GMPK"/>
    <property type="match status" value="1"/>
</dbReference>
<dbReference type="FunFam" id="3.40.50.300:FF:000828">
    <property type="entry name" value="leucine-rich repeat and guanylate kinase domain-containing protein-like"/>
    <property type="match status" value="1"/>
</dbReference>
<dbReference type="SUPFAM" id="SSF52058">
    <property type="entry name" value="L domain-like"/>
    <property type="match status" value="1"/>
</dbReference>
<reference evidence="6" key="1">
    <citation type="submission" date="2022-08" db="UniProtKB">
        <authorList>
            <consortium name="EnsemblMetazoa"/>
        </authorList>
    </citation>
    <scope>IDENTIFICATION</scope>
    <source>
        <strain evidence="6">05x7-T-G4-1.051#20</strain>
    </source>
</reference>
<dbReference type="FunFam" id="3.80.10.10:FF:000191">
    <property type="entry name" value="Leucine rich repeats and guanylate kinase domain containing"/>
    <property type="match status" value="1"/>
</dbReference>
<dbReference type="PANTHER" id="PTHR23117">
    <property type="entry name" value="GUANYLATE KINASE-RELATED"/>
    <property type="match status" value="1"/>
</dbReference>
<dbReference type="Pfam" id="PF14580">
    <property type="entry name" value="LRR_9"/>
    <property type="match status" value="1"/>
</dbReference>
<evidence type="ECO:0000256" key="3">
    <source>
        <dbReference type="ARBA" id="ARBA00022737"/>
    </source>
</evidence>
<keyword evidence="3" id="KW-0677">Repeat</keyword>
<dbReference type="GO" id="GO:0004385">
    <property type="term" value="F:GMP kinase activity"/>
    <property type="evidence" value="ECO:0007669"/>
    <property type="project" value="TreeGrafter"/>
</dbReference>
<dbReference type="InterPro" id="IPR032675">
    <property type="entry name" value="LRR_dom_sf"/>
</dbReference>
<dbReference type="OrthoDB" id="6334211at2759"/>
<dbReference type="SMART" id="SM00072">
    <property type="entry name" value="GuKc"/>
    <property type="match status" value="1"/>
</dbReference>
<dbReference type="InterPro" id="IPR008145">
    <property type="entry name" value="GK/Ca_channel_bsu"/>
</dbReference>
<dbReference type="OMA" id="MGARTWS"/>
<dbReference type="InterPro" id="IPR008144">
    <property type="entry name" value="Guanylate_kin-like_dom"/>
</dbReference>
<evidence type="ECO:0000313" key="6">
    <source>
        <dbReference type="EnsemblMetazoa" id="G31144.3:cds"/>
    </source>
</evidence>
<dbReference type="AlphaFoldDB" id="A0A8W8M3F0"/>
<dbReference type="Gene3D" id="3.80.10.10">
    <property type="entry name" value="Ribonuclease Inhibitor"/>
    <property type="match status" value="2"/>
</dbReference>
<accession>A0A8W8M3F0</accession>
<feature type="region of interest" description="Disordered" evidence="4">
    <location>
        <begin position="590"/>
        <end position="631"/>
    </location>
</feature>
<protein>
    <recommendedName>
        <fullName evidence="5">Guanylate kinase-like domain-containing protein</fullName>
    </recommendedName>
</protein>